<dbReference type="EMBL" id="BGPR01002027">
    <property type="protein sequence ID" value="GBM66455.1"/>
    <property type="molecule type" value="Genomic_DNA"/>
</dbReference>
<protein>
    <submittedName>
        <fullName evidence="1">Uncharacterized protein</fullName>
    </submittedName>
</protein>
<sequence length="67" mass="7076">IHHLINSQSIPACLASDLVADIGGVETRKHGRFAGYADIVQAKFFDGQTFLERGLQSQASSSSSGPS</sequence>
<keyword evidence="2" id="KW-1185">Reference proteome</keyword>
<accession>A0A4Y2HM79</accession>
<evidence type="ECO:0000313" key="2">
    <source>
        <dbReference type="Proteomes" id="UP000499080"/>
    </source>
</evidence>
<reference evidence="1 2" key="1">
    <citation type="journal article" date="2019" name="Sci. Rep.">
        <title>Orb-weaving spider Araneus ventricosus genome elucidates the spidroin gene catalogue.</title>
        <authorList>
            <person name="Kono N."/>
            <person name="Nakamura H."/>
            <person name="Ohtoshi R."/>
            <person name="Moran D.A.P."/>
            <person name="Shinohara A."/>
            <person name="Yoshida Y."/>
            <person name="Fujiwara M."/>
            <person name="Mori M."/>
            <person name="Tomita M."/>
            <person name="Arakawa K."/>
        </authorList>
    </citation>
    <scope>NUCLEOTIDE SEQUENCE [LARGE SCALE GENOMIC DNA]</scope>
</reference>
<name>A0A4Y2HM79_ARAVE</name>
<comment type="caution">
    <text evidence="1">The sequence shown here is derived from an EMBL/GenBank/DDBJ whole genome shotgun (WGS) entry which is preliminary data.</text>
</comment>
<organism evidence="1 2">
    <name type="scientific">Araneus ventricosus</name>
    <name type="common">Orbweaver spider</name>
    <name type="synonym">Epeira ventricosa</name>
    <dbReference type="NCBI Taxonomy" id="182803"/>
    <lineage>
        <taxon>Eukaryota</taxon>
        <taxon>Metazoa</taxon>
        <taxon>Ecdysozoa</taxon>
        <taxon>Arthropoda</taxon>
        <taxon>Chelicerata</taxon>
        <taxon>Arachnida</taxon>
        <taxon>Araneae</taxon>
        <taxon>Araneomorphae</taxon>
        <taxon>Entelegynae</taxon>
        <taxon>Araneoidea</taxon>
        <taxon>Araneidae</taxon>
        <taxon>Araneus</taxon>
    </lineage>
</organism>
<feature type="non-terminal residue" evidence="1">
    <location>
        <position position="1"/>
    </location>
</feature>
<proteinExistence type="predicted"/>
<gene>
    <name evidence="1" type="ORF">AVEN_146284_1</name>
</gene>
<dbReference type="Proteomes" id="UP000499080">
    <property type="component" value="Unassembled WGS sequence"/>
</dbReference>
<dbReference type="AlphaFoldDB" id="A0A4Y2HM79"/>
<evidence type="ECO:0000313" key="1">
    <source>
        <dbReference type="EMBL" id="GBM66455.1"/>
    </source>
</evidence>